<dbReference type="GO" id="GO:0072686">
    <property type="term" value="C:mitotic spindle"/>
    <property type="evidence" value="ECO:0007669"/>
    <property type="project" value="TreeGrafter"/>
</dbReference>
<feature type="domain" description="Peptidase C50" evidence="5">
    <location>
        <begin position="2088"/>
        <end position="2183"/>
    </location>
</feature>
<dbReference type="GO" id="GO:0005737">
    <property type="term" value="C:cytoplasm"/>
    <property type="evidence" value="ECO:0007669"/>
    <property type="project" value="TreeGrafter"/>
</dbReference>
<evidence type="ECO:0000256" key="3">
    <source>
        <dbReference type="ARBA" id="ARBA00022801"/>
    </source>
</evidence>
<evidence type="ECO:0000256" key="1">
    <source>
        <dbReference type="ARBA" id="ARBA00000451"/>
    </source>
</evidence>
<organism evidence="6 7">
    <name type="scientific">Adiantum capillus-veneris</name>
    <name type="common">Maidenhair fern</name>
    <dbReference type="NCBI Taxonomy" id="13818"/>
    <lineage>
        <taxon>Eukaryota</taxon>
        <taxon>Viridiplantae</taxon>
        <taxon>Streptophyta</taxon>
        <taxon>Embryophyta</taxon>
        <taxon>Tracheophyta</taxon>
        <taxon>Polypodiopsida</taxon>
        <taxon>Polypodiidae</taxon>
        <taxon>Polypodiales</taxon>
        <taxon>Pteridineae</taxon>
        <taxon>Pteridaceae</taxon>
        <taxon>Vittarioideae</taxon>
        <taxon>Adiantum</taxon>
    </lineage>
</organism>
<keyword evidence="4" id="KW-0159">Chromosome partition</keyword>
<proteinExistence type="predicted"/>
<dbReference type="EC" id="3.4.22.49" evidence="2"/>
<evidence type="ECO:0000313" key="6">
    <source>
        <dbReference type="EMBL" id="KAI5084317.1"/>
    </source>
</evidence>
<evidence type="ECO:0000313" key="7">
    <source>
        <dbReference type="Proteomes" id="UP000886520"/>
    </source>
</evidence>
<dbReference type="EMBL" id="JABFUD020000001">
    <property type="protein sequence ID" value="KAI5084317.1"/>
    <property type="molecule type" value="Genomic_DNA"/>
</dbReference>
<keyword evidence="7" id="KW-1185">Reference proteome</keyword>
<comment type="catalytic activity">
    <reaction evidence="1">
        <text>All bonds known to be hydrolyzed by this endopeptidase have arginine in P1 and an acidic residue in P4. P6 is often occupied by an acidic residue or by a hydroxy-amino-acid residue, the phosphorylation of which enhances cleavage.</text>
        <dbReference type="EC" id="3.4.22.49"/>
    </reaction>
</comment>
<dbReference type="GO" id="GO:0005634">
    <property type="term" value="C:nucleus"/>
    <property type="evidence" value="ECO:0007669"/>
    <property type="project" value="InterPro"/>
</dbReference>
<dbReference type="PANTHER" id="PTHR12792:SF0">
    <property type="entry name" value="SEPARIN"/>
    <property type="match status" value="1"/>
</dbReference>
<dbReference type="OrthoDB" id="10255632at2759"/>
<comment type="caution">
    <text evidence="6">The sequence shown here is derived from an EMBL/GenBank/DDBJ whole genome shotgun (WGS) entry which is preliminary data.</text>
</comment>
<dbReference type="Proteomes" id="UP000886520">
    <property type="component" value="Chromosome 1"/>
</dbReference>
<keyword evidence="3" id="KW-0378">Hydrolase</keyword>
<gene>
    <name evidence="6" type="ORF">GOP47_0000486</name>
</gene>
<dbReference type="InterPro" id="IPR030397">
    <property type="entry name" value="SEPARIN_core_dom"/>
</dbReference>
<dbReference type="GO" id="GO:0006508">
    <property type="term" value="P:proteolysis"/>
    <property type="evidence" value="ECO:0007669"/>
    <property type="project" value="InterPro"/>
</dbReference>
<reference evidence="6" key="1">
    <citation type="submission" date="2021-01" db="EMBL/GenBank/DDBJ databases">
        <title>Adiantum capillus-veneris genome.</title>
        <authorList>
            <person name="Fang Y."/>
            <person name="Liao Q."/>
        </authorList>
    </citation>
    <scope>NUCLEOTIDE SEQUENCE</scope>
    <source>
        <strain evidence="6">H3</strain>
        <tissue evidence="6">Leaf</tissue>
    </source>
</reference>
<evidence type="ECO:0000256" key="2">
    <source>
        <dbReference type="ARBA" id="ARBA00012489"/>
    </source>
</evidence>
<protein>
    <recommendedName>
        <fullName evidence="2">separase</fullName>
        <ecNumber evidence="2">3.4.22.49</ecNumber>
    </recommendedName>
</protein>
<sequence length="2315" mass="258242">MVLKDKKTGAPKRTAKTENDGALILFDLENLHASNILPSLKSFLGPVHKLQVSSGKENSAKHHLAKQFVPFLAQVLKLCSKGLSDLPSSEKSEVKMKADELFLCFEFALDCFEQLRQWLVGSPFEIEMQRSWLVRRYIASKRFHEALGQDLQLLFSLRMLVGTQDKINHIRFEGCKEKDYNLKLPDPDYAQDLPQSVVVLIIGAATDFVVSATEIGITDLTLFEKVIVATQEIEPWLRKLELDKAEKQRSLLFRELNKCVMAILSDSSCTRTELVESLSYLTLHQCALSSMSSHFCKVARSICSKLSSQGLENTELAIKVCEDALSKIGESNQLQGVRGTPEMLELVECYARLCHTANKNFTGWEHIRGATDKHSEDTPMMAVAGYYAVGLVLSCSSFNANCQQSVMSEIHSTNGILEQSICNVLKVAIKAGRKVLVCINSSSKLQPADAGSEKDKLASKRESKSLVNLYRALDFFRRSAFNYAQSQWDAFIARNQDFHVQQELLGTLRQCLMLFCELLNAGLGCDSLTPDESELFRKGSRSYFLAANGALKLSLLGQDGNKESVKLISNSLGASFAGQEELKWLLSSTYNMGVQLFNMKLHDLACHPFKISYAAAWERVLRSNCKSTSDASDAQLTEYSNLVSDACTKSHILFDTLIRKNLPQEALELFRESMVRWARAGLAGVKRDSSHSILQLWLKNFFSMKLTNDQDDGKNLMCSFALQFHPPLPSDAVGLLLEEELSFYDNMKESDTGLTLKMKRNILDLLQEQVYTTDSFYLQQSRVLREKAKLCRLDGVEGYNGCLSYLTQAIDLLMKNMKGSDDSVLVHVKLQLATDYFLKACCLQEINPSENDFLEDILNGSRICEDLFSSKPFLDELLLAHLPAVTGLLQNVADLLAFKGNSSLQYGIYSLLLDIASASHADPEEALTRVFADRKLSHMFCCSPFLHILKDLVRQKLGLDLDSKVFLKHLIRSYPNTLLSGFLCEVLNGYDHGDDLATSSWTEMAHILDTSNTNDSVFKASQALFMLAEHRLHSGNLEEAFRNAKEALRFRLKLLNRSFKISSKFPFPIDAKLDAVDTTQRVLCFDAFGYVAVKSWPDMNLLKRPEVGPSQWQIICDYLESLMQTGVLSEMLGLVDDADSSFCEGSQIAKSLCLPFAEGLFQSCLGETQRKRHLWDLSISSFETAKQLFDQCAIGSICEHCIQLAEVSLGIRLADLKRHQNGGDSLESIKAAKLALDQYISAEKELSCLFADLTKVDVNDLQHNSKVGDACSKMFQNLPLTSICPLENIKPARQIQNSTRRRNLCSNKSLTCVEEKSKRSSKSRAEMQPCKMPEAPIASELADEHSSSENRYHTRHKAAAKPRGIVALPEDTIEELCVEACMKLNVQNSKKHPVEESQLVTKKERKQSTRRKCLAQQAVDEVNSDRALKEGTSLEESVTKRDKALEQPSQNLGVWKLCCAHKSVRAWEEQFSLQKWIDNQYILRGRRLLARVLLQKAKCAILVASSHEVHSQFFRALGVLREGNRSVLESSCPSSPCGLECLVTGASKHFRIEEASLFYHIGMYALRQETCKGPRAGCCLFASMGVSTASKWLCHAFLLCREMPRLLCKVARILAILHVQKDLGGPFDCFLEGFRSSRTAPYFHQLSLGASTRQQYISTLDARKTEKLKMPEIKDAGCSIDKMQEALRVCPSTINDLQEAIEEEIHLPCPAVCLSLVDWEMRYLYGDQEEVPSDAWLLVSRFDSNSGPLSMLLPCAPLPNRFIASQCPYDLEVSAEALSALESGIETAFENLDTNFKSILDESRRSTSGGPSLSSLEEKSRWWEWRMDLDSRLASLLRGMEEVWLGPWKSLLLGKYSGKGSAAWKSSAEAFRSNLESITKTGPFNVDLIQLLLQGGDLLSRGELERGIACLLEWKMCSQFPKHGLSKVSKNGTPNSISGGLLSRAINAFLESFKTAIQHGASLPVTSSEKANSLLSCVTEKNPSMALHGMEEIESYREPVVLVLDGLLQVLPWESLPVLRRNDVYRVPSLGCMKALMIHTCFLESLTSRQDNSGNCAIKHEERCNGVVAATAFESSLPATTVVPTINPCNAYFLLNPSGDLGSTQAAFEDMFRGQQGWEGKVGQVPTVDEYMDGLLRHELFVYLGHGSGDQYLPERRMRKMDRCAAALLMGCSSGRLSRRGDYEPVGVPLWYLMAGCPTAIANLWDVTDGDIDRFSRVLLQNWLASNITHDNDGSSQTNDSIQIQCQKARKRGQKTCKKGNSSISLLLSNVDERIARAAWTASHIGEGRNTCRLPNLIGASPVCYGIPTLVKRKP</sequence>
<dbReference type="GO" id="GO:0051307">
    <property type="term" value="P:meiotic chromosome separation"/>
    <property type="evidence" value="ECO:0007669"/>
    <property type="project" value="TreeGrafter"/>
</dbReference>
<dbReference type="Pfam" id="PF03568">
    <property type="entry name" value="Separin_C"/>
    <property type="match status" value="1"/>
</dbReference>
<dbReference type="GO" id="GO:0004197">
    <property type="term" value="F:cysteine-type endopeptidase activity"/>
    <property type="evidence" value="ECO:0007669"/>
    <property type="project" value="InterPro"/>
</dbReference>
<accession>A0A9D4VDM0</accession>
<name>A0A9D4VDM0_ADICA</name>
<dbReference type="InterPro" id="IPR056933">
    <property type="entry name" value="TPR_ESP1"/>
</dbReference>
<evidence type="ECO:0000256" key="4">
    <source>
        <dbReference type="ARBA" id="ARBA00022829"/>
    </source>
</evidence>
<dbReference type="PANTHER" id="PTHR12792">
    <property type="entry name" value="EXTRA SPINDLE POLES 1-RELATED"/>
    <property type="match status" value="1"/>
</dbReference>
<dbReference type="Pfam" id="PF25110">
    <property type="entry name" value="TPR_ESP1"/>
    <property type="match status" value="1"/>
</dbReference>
<dbReference type="PROSITE" id="PS51700">
    <property type="entry name" value="SEPARIN"/>
    <property type="match status" value="1"/>
</dbReference>
<dbReference type="InterPro" id="IPR005314">
    <property type="entry name" value="Peptidase_C50"/>
</dbReference>
<evidence type="ECO:0000259" key="5">
    <source>
        <dbReference type="PROSITE" id="PS51700"/>
    </source>
</evidence>